<dbReference type="InterPro" id="IPR000014">
    <property type="entry name" value="PAS"/>
</dbReference>
<dbReference type="SUPFAM" id="SSF47384">
    <property type="entry name" value="Homodimeric domain of signal transducing histidine kinase"/>
    <property type="match status" value="1"/>
</dbReference>
<dbReference type="EC" id="2.7.13.3" evidence="3"/>
<dbReference type="Gene3D" id="1.10.287.130">
    <property type="match status" value="1"/>
</dbReference>
<comment type="subcellular location">
    <subcellularLocation>
        <location evidence="2">Membrane</location>
    </subcellularLocation>
</comment>
<feature type="domain" description="PAS" evidence="13">
    <location>
        <begin position="1"/>
        <end position="71"/>
    </location>
</feature>
<reference evidence="15" key="1">
    <citation type="submission" date="2023-08" db="EMBL/GenBank/DDBJ databases">
        <title>Methanolobus mangrovi sp. nov. and Methanolobus sediminis sp. nov, two novel methylotrophic methanogens isolated from mangrove sediments in China.</title>
        <authorList>
            <person name="Zhou J."/>
        </authorList>
    </citation>
    <scope>NUCLEOTIDE SEQUENCE</scope>
    <source>
        <strain evidence="15">FTZ2</strain>
    </source>
</reference>
<dbReference type="InterPro" id="IPR000700">
    <property type="entry name" value="PAS-assoc_C"/>
</dbReference>
<evidence type="ECO:0000256" key="11">
    <source>
        <dbReference type="ARBA" id="ARBA00023306"/>
    </source>
</evidence>
<name>A0AA51YH43_9EURY</name>
<dbReference type="SMART" id="SM00091">
    <property type="entry name" value="PAS"/>
    <property type="match status" value="1"/>
</dbReference>
<dbReference type="SMART" id="SM00387">
    <property type="entry name" value="HATPase_c"/>
    <property type="match status" value="1"/>
</dbReference>
<dbReference type="Proteomes" id="UP001183006">
    <property type="component" value="Chromosome"/>
</dbReference>
<dbReference type="SMART" id="SM00086">
    <property type="entry name" value="PAC"/>
    <property type="match status" value="1"/>
</dbReference>
<dbReference type="Pfam" id="PF00512">
    <property type="entry name" value="HisKA"/>
    <property type="match status" value="1"/>
</dbReference>
<dbReference type="Gene3D" id="3.30.450.20">
    <property type="entry name" value="PAS domain"/>
    <property type="match status" value="2"/>
</dbReference>
<evidence type="ECO:0000259" key="13">
    <source>
        <dbReference type="PROSITE" id="PS50112"/>
    </source>
</evidence>
<dbReference type="InterPro" id="IPR013656">
    <property type="entry name" value="PAS_4"/>
</dbReference>
<dbReference type="PANTHER" id="PTHR43711">
    <property type="entry name" value="TWO-COMPONENT HISTIDINE KINASE"/>
    <property type="match status" value="1"/>
</dbReference>
<dbReference type="InterPro" id="IPR050736">
    <property type="entry name" value="Sensor_HK_Regulatory"/>
</dbReference>
<gene>
    <name evidence="15" type="ORF">RE476_02890</name>
</gene>
<dbReference type="PROSITE" id="PS50112">
    <property type="entry name" value="PAS"/>
    <property type="match status" value="1"/>
</dbReference>
<evidence type="ECO:0000256" key="8">
    <source>
        <dbReference type="ARBA" id="ARBA00022840"/>
    </source>
</evidence>
<dbReference type="Gene3D" id="3.30.565.10">
    <property type="entry name" value="Histidine kinase-like ATPase, C-terminal domain"/>
    <property type="match status" value="1"/>
</dbReference>
<dbReference type="SUPFAM" id="SSF55874">
    <property type="entry name" value="ATPase domain of HSP90 chaperone/DNA topoisomerase II/histidine kinase"/>
    <property type="match status" value="1"/>
</dbReference>
<dbReference type="InterPro" id="IPR036097">
    <property type="entry name" value="HisK_dim/P_sf"/>
</dbReference>
<keyword evidence="7" id="KW-0418">Kinase</keyword>
<dbReference type="GO" id="GO:0000155">
    <property type="term" value="F:phosphorelay sensor kinase activity"/>
    <property type="evidence" value="ECO:0007669"/>
    <property type="project" value="InterPro"/>
</dbReference>
<keyword evidence="5" id="KW-0808">Transferase</keyword>
<dbReference type="EMBL" id="CP133594">
    <property type="protein sequence ID" value="WMW22786.1"/>
    <property type="molecule type" value="Genomic_DNA"/>
</dbReference>
<dbReference type="InterPro" id="IPR003661">
    <property type="entry name" value="HisK_dim/P_dom"/>
</dbReference>
<dbReference type="FunFam" id="1.10.287.130:FF:000038">
    <property type="entry name" value="Sensory transduction histidine kinase"/>
    <property type="match status" value="1"/>
</dbReference>
<dbReference type="InterPro" id="IPR004358">
    <property type="entry name" value="Sig_transdc_His_kin-like_C"/>
</dbReference>
<proteinExistence type="predicted"/>
<dbReference type="PANTHER" id="PTHR43711:SF31">
    <property type="entry name" value="HISTIDINE KINASE"/>
    <property type="match status" value="1"/>
</dbReference>
<dbReference type="GeneID" id="84229053"/>
<dbReference type="CDD" id="cd00130">
    <property type="entry name" value="PAS"/>
    <property type="match status" value="1"/>
</dbReference>
<keyword evidence="9" id="KW-0902">Two-component regulatory system</keyword>
<dbReference type="GO" id="GO:0016020">
    <property type="term" value="C:membrane"/>
    <property type="evidence" value="ECO:0007669"/>
    <property type="project" value="UniProtKB-SubCell"/>
</dbReference>
<dbReference type="SUPFAM" id="SSF55785">
    <property type="entry name" value="PYP-like sensor domain (PAS domain)"/>
    <property type="match status" value="2"/>
</dbReference>
<dbReference type="GO" id="GO:0005524">
    <property type="term" value="F:ATP binding"/>
    <property type="evidence" value="ECO:0007669"/>
    <property type="project" value="UniProtKB-KW"/>
</dbReference>
<evidence type="ECO:0000256" key="5">
    <source>
        <dbReference type="ARBA" id="ARBA00022679"/>
    </source>
</evidence>
<evidence type="ECO:0000256" key="4">
    <source>
        <dbReference type="ARBA" id="ARBA00022553"/>
    </source>
</evidence>
<dbReference type="NCBIfam" id="TIGR00229">
    <property type="entry name" value="sensory_box"/>
    <property type="match status" value="1"/>
</dbReference>
<keyword evidence="10" id="KW-0472">Membrane</keyword>
<evidence type="ECO:0000256" key="2">
    <source>
        <dbReference type="ARBA" id="ARBA00004370"/>
    </source>
</evidence>
<evidence type="ECO:0000256" key="10">
    <source>
        <dbReference type="ARBA" id="ARBA00023136"/>
    </source>
</evidence>
<feature type="domain" description="PAC" evidence="14">
    <location>
        <begin position="73"/>
        <end position="123"/>
    </location>
</feature>
<evidence type="ECO:0000313" key="16">
    <source>
        <dbReference type="Proteomes" id="UP001183006"/>
    </source>
</evidence>
<organism evidence="15 16">
    <name type="scientific">Methanolobus mangrovi</name>
    <dbReference type="NCBI Taxonomy" id="3072977"/>
    <lineage>
        <taxon>Archaea</taxon>
        <taxon>Methanobacteriati</taxon>
        <taxon>Methanobacteriota</taxon>
        <taxon>Stenosarchaea group</taxon>
        <taxon>Methanomicrobia</taxon>
        <taxon>Methanosarcinales</taxon>
        <taxon>Methanosarcinaceae</taxon>
        <taxon>Methanolobus</taxon>
    </lineage>
</organism>
<evidence type="ECO:0000313" key="15">
    <source>
        <dbReference type="EMBL" id="WMW22786.1"/>
    </source>
</evidence>
<keyword evidence="16" id="KW-1185">Reference proteome</keyword>
<dbReference type="KEGG" id="mmav:RE476_02890"/>
<comment type="catalytic activity">
    <reaction evidence="1">
        <text>ATP + protein L-histidine = ADP + protein N-phospho-L-histidine.</text>
        <dbReference type="EC" id="2.7.13.3"/>
    </reaction>
</comment>
<dbReference type="InterPro" id="IPR035965">
    <property type="entry name" value="PAS-like_dom_sf"/>
</dbReference>
<evidence type="ECO:0000259" key="12">
    <source>
        <dbReference type="PROSITE" id="PS50109"/>
    </source>
</evidence>
<accession>A0AA51YH43</accession>
<dbReference type="FunFam" id="3.30.565.10:FF:000010">
    <property type="entry name" value="Sensor histidine kinase RcsC"/>
    <property type="match status" value="1"/>
</dbReference>
<dbReference type="PROSITE" id="PS50109">
    <property type="entry name" value="HIS_KIN"/>
    <property type="match status" value="1"/>
</dbReference>
<keyword evidence="6" id="KW-0547">Nucleotide-binding</keyword>
<dbReference type="PROSITE" id="PS50113">
    <property type="entry name" value="PAC"/>
    <property type="match status" value="1"/>
</dbReference>
<evidence type="ECO:0000256" key="7">
    <source>
        <dbReference type="ARBA" id="ARBA00022777"/>
    </source>
</evidence>
<keyword evidence="11" id="KW-0131">Cell cycle</keyword>
<keyword evidence="4" id="KW-0597">Phosphoprotein</keyword>
<evidence type="ECO:0000256" key="9">
    <source>
        <dbReference type="ARBA" id="ARBA00023012"/>
    </source>
</evidence>
<dbReference type="AlphaFoldDB" id="A0AA51YH43"/>
<dbReference type="InterPro" id="IPR001610">
    <property type="entry name" value="PAC"/>
</dbReference>
<evidence type="ECO:0000256" key="6">
    <source>
        <dbReference type="ARBA" id="ARBA00022741"/>
    </source>
</evidence>
<dbReference type="InterPro" id="IPR003594">
    <property type="entry name" value="HATPase_dom"/>
</dbReference>
<dbReference type="Pfam" id="PF08448">
    <property type="entry name" value="PAS_4"/>
    <property type="match status" value="1"/>
</dbReference>
<keyword evidence="8 15" id="KW-0067">ATP-binding</keyword>
<evidence type="ECO:0000259" key="14">
    <source>
        <dbReference type="PROSITE" id="PS50113"/>
    </source>
</evidence>
<dbReference type="InterPro" id="IPR036890">
    <property type="entry name" value="HATPase_C_sf"/>
</dbReference>
<sequence length="486" mass="54315">MDNLFETIFNSVNDGIAIYSIDGLFLEVNPITCQCLGYSRDELLQMHVLDLIPSEFKEIASKQVAEKLNQKGGIVEMVCICKDGSLLPIELNVRPTEYNGNRVNLAVVRDITERKKAEQELQNSRELLRSIIDILPGTLNVVDTEYNIVAMNNADFRLKLVNSDSATSILGGKCYEVFMKRSSPCPWCKVEEVLSTGNSILYETTPDDMREIKTGKAFQIFVSAIKDDFGNIKGIIEYGIDITELRNAKLESDASNRAKSEFLANMSHELRTPLNSIIGFSDFLLDEYTGELGDRQYRYINNISNSGRHLLGIINDILDISKVEAGKVELKPEEVSIHCVLGDIISFMQPLAADKEIVLKMETEQQFDSLSADKSILNQILYNLISNAIKFTDIGGTVTIKTKSEDNMAHISVADTGIGISLKDQDKLFKPFSQLDSSLSRQYEGTGLGLLLTKKFVELHNGKIWVESEKDNGSTFTFAIPIEFKI</sequence>
<dbReference type="Pfam" id="PF02518">
    <property type="entry name" value="HATPase_c"/>
    <property type="match status" value="1"/>
</dbReference>
<dbReference type="CDD" id="cd00082">
    <property type="entry name" value="HisKA"/>
    <property type="match status" value="1"/>
</dbReference>
<dbReference type="PRINTS" id="PR00344">
    <property type="entry name" value="BCTRLSENSOR"/>
</dbReference>
<dbReference type="SMART" id="SM00388">
    <property type="entry name" value="HisKA"/>
    <property type="match status" value="1"/>
</dbReference>
<dbReference type="CDD" id="cd16922">
    <property type="entry name" value="HATPase_EvgS-ArcB-TorS-like"/>
    <property type="match status" value="1"/>
</dbReference>
<dbReference type="InterPro" id="IPR005467">
    <property type="entry name" value="His_kinase_dom"/>
</dbReference>
<dbReference type="Pfam" id="PF13426">
    <property type="entry name" value="PAS_9"/>
    <property type="match status" value="1"/>
</dbReference>
<dbReference type="RefSeq" id="WP_309308900.1">
    <property type="nucleotide sequence ID" value="NZ_CP133594.1"/>
</dbReference>
<protein>
    <recommendedName>
        <fullName evidence="3">histidine kinase</fullName>
        <ecNumber evidence="3">2.7.13.3</ecNumber>
    </recommendedName>
</protein>
<feature type="domain" description="Histidine kinase" evidence="12">
    <location>
        <begin position="265"/>
        <end position="484"/>
    </location>
</feature>
<evidence type="ECO:0000256" key="3">
    <source>
        <dbReference type="ARBA" id="ARBA00012438"/>
    </source>
</evidence>
<evidence type="ECO:0000256" key="1">
    <source>
        <dbReference type="ARBA" id="ARBA00000085"/>
    </source>
</evidence>